<evidence type="ECO:0000313" key="3">
    <source>
        <dbReference type="Proteomes" id="UP000675881"/>
    </source>
</evidence>
<name>A0A7R8HAR8_LEPSM</name>
<protein>
    <submittedName>
        <fullName evidence="2">(salmon louse) hypothetical protein</fullName>
    </submittedName>
</protein>
<organism evidence="2 3">
    <name type="scientific">Lepeophtheirus salmonis</name>
    <name type="common">Salmon louse</name>
    <name type="synonym">Caligus salmonis</name>
    <dbReference type="NCBI Taxonomy" id="72036"/>
    <lineage>
        <taxon>Eukaryota</taxon>
        <taxon>Metazoa</taxon>
        <taxon>Ecdysozoa</taxon>
        <taxon>Arthropoda</taxon>
        <taxon>Crustacea</taxon>
        <taxon>Multicrustacea</taxon>
        <taxon>Hexanauplia</taxon>
        <taxon>Copepoda</taxon>
        <taxon>Siphonostomatoida</taxon>
        <taxon>Caligidae</taxon>
        <taxon>Lepeophtheirus</taxon>
    </lineage>
</organism>
<accession>A0A7R8HAR8</accession>
<sequence>MSKINSQVSLTLDECLIKILLDYDGKSGLIIGESTFSNLEGDAIKALVFVHSGVSTVRWKQVVAYYYTPKSYDGTNYAPIRTDILGMFHDFNRYGIPKYSYAELIW</sequence>
<dbReference type="AlphaFoldDB" id="A0A7R8HAR8"/>
<evidence type="ECO:0000259" key="1">
    <source>
        <dbReference type="Pfam" id="PF21787"/>
    </source>
</evidence>
<feature type="domain" description="Transposable element P transposase-like RNase H" evidence="1">
    <location>
        <begin position="4"/>
        <end position="90"/>
    </location>
</feature>
<gene>
    <name evidence="2" type="ORF">LSAA_11613</name>
</gene>
<evidence type="ECO:0000313" key="2">
    <source>
        <dbReference type="EMBL" id="CAF2979555.1"/>
    </source>
</evidence>
<dbReference type="EMBL" id="HG994585">
    <property type="protein sequence ID" value="CAF2979555.1"/>
    <property type="molecule type" value="Genomic_DNA"/>
</dbReference>
<keyword evidence="3" id="KW-1185">Reference proteome</keyword>
<reference evidence="2" key="1">
    <citation type="submission" date="2021-02" db="EMBL/GenBank/DDBJ databases">
        <authorList>
            <person name="Bekaert M."/>
        </authorList>
    </citation>
    <scope>NUCLEOTIDE SEQUENCE</scope>
    <source>
        <strain evidence="2">IoA-00</strain>
    </source>
</reference>
<proteinExistence type="predicted"/>
<dbReference type="Pfam" id="PF21787">
    <property type="entry name" value="TNP-like_RNaseH_N"/>
    <property type="match status" value="1"/>
</dbReference>
<dbReference type="InterPro" id="IPR048365">
    <property type="entry name" value="TNP-like_RNaseH_N"/>
</dbReference>
<dbReference type="Proteomes" id="UP000675881">
    <property type="component" value="Chromosome 6"/>
</dbReference>